<dbReference type="InterPro" id="IPR049962">
    <property type="entry name" value="THUMP_ThiI"/>
</dbReference>
<gene>
    <name evidence="11" type="primary">thiI</name>
    <name evidence="14" type="ordered locus">Rxyl_2806</name>
</gene>
<accession>Q1ASA9</accession>
<comment type="caution">
    <text evidence="11">Lacks conserved residue(s) required for the propagation of feature annotation.</text>
</comment>
<dbReference type="AlphaFoldDB" id="Q1ASA9"/>
<dbReference type="InterPro" id="IPR001763">
    <property type="entry name" value="Rhodanese-like_dom"/>
</dbReference>
<dbReference type="KEGG" id="rxy:Rxyl_2806"/>
<dbReference type="InterPro" id="IPR054173">
    <property type="entry name" value="ThiI_fer"/>
</dbReference>
<dbReference type="eggNOG" id="COG0301">
    <property type="taxonomic scope" value="Bacteria"/>
</dbReference>
<evidence type="ECO:0000313" key="15">
    <source>
        <dbReference type="Proteomes" id="UP000006637"/>
    </source>
</evidence>
<evidence type="ECO:0000256" key="9">
    <source>
        <dbReference type="ARBA" id="ARBA00023157"/>
    </source>
</evidence>
<keyword evidence="8 11" id="KW-0784">Thiamine biosynthesis</keyword>
<dbReference type="HAMAP" id="MF_00021">
    <property type="entry name" value="ThiI"/>
    <property type="match status" value="1"/>
</dbReference>
<dbReference type="InterPro" id="IPR050102">
    <property type="entry name" value="tRNA_sulfurtransferase_ThiI"/>
</dbReference>
<dbReference type="UniPathway" id="UPA00060"/>
<comment type="function">
    <text evidence="11">Catalyzes the ATP-dependent transfer of a sulfur to tRNA to produce 4-thiouridine in position 8 of tRNAs, which functions as a near-UV photosensor. Also catalyzes the transfer of sulfur to the sulfur carrier protein ThiS, forming ThiS-thiocarboxylate. This is a step in the synthesis of thiazole, in the thiamine biosynthesis pathway. The sulfur is donated as persulfide by IscS.</text>
</comment>
<dbReference type="eggNOG" id="COG0607">
    <property type="taxonomic scope" value="Bacteria"/>
</dbReference>
<comment type="pathway">
    <text evidence="11">Cofactor biosynthesis; thiamine diphosphate biosynthesis.</text>
</comment>
<evidence type="ECO:0000256" key="1">
    <source>
        <dbReference type="ARBA" id="ARBA00004496"/>
    </source>
</evidence>
<name>Q1ASA9_RUBXD</name>
<evidence type="ECO:0000256" key="10">
    <source>
        <dbReference type="ARBA" id="ARBA00023284"/>
    </source>
</evidence>
<keyword evidence="2 11" id="KW-0963">Cytoplasm</keyword>
<feature type="binding site" evidence="11">
    <location>
        <position position="303"/>
    </location>
    <ligand>
        <name>ATP</name>
        <dbReference type="ChEBI" id="CHEBI:30616"/>
    </ligand>
</feature>
<dbReference type="OrthoDB" id="9773948at2"/>
<reference evidence="14 15" key="1">
    <citation type="submission" date="2006-06" db="EMBL/GenBank/DDBJ databases">
        <title>Complete sequence of Rubrobacter xylanophilus DSM 9941.</title>
        <authorList>
            <consortium name="US DOE Joint Genome Institute"/>
            <person name="Copeland A."/>
            <person name="Lucas S."/>
            <person name="Lapidus A."/>
            <person name="Barry K."/>
            <person name="Detter J.C."/>
            <person name="Glavina del Rio T."/>
            <person name="Hammon N."/>
            <person name="Israni S."/>
            <person name="Dalin E."/>
            <person name="Tice H."/>
            <person name="Pitluck S."/>
            <person name="Munk A.C."/>
            <person name="Brettin T."/>
            <person name="Bruce D."/>
            <person name="Han C."/>
            <person name="Tapia R."/>
            <person name="Gilna P."/>
            <person name="Schmutz J."/>
            <person name="Larimer F."/>
            <person name="Land M."/>
            <person name="Hauser L."/>
            <person name="Kyrpides N."/>
            <person name="Lykidis A."/>
            <person name="da Costa M.S."/>
            <person name="Rainey F.A."/>
            <person name="Empadinhas N."/>
            <person name="Jolivet E."/>
            <person name="Battista J.R."/>
            <person name="Richardson P."/>
        </authorList>
    </citation>
    <scope>NUCLEOTIDE SEQUENCE [LARGE SCALE GENOMIC DNA]</scope>
    <source>
        <strain evidence="15">DSM 9941 / NBRC 16129 / PRD-1</strain>
    </source>
</reference>
<keyword evidence="9" id="KW-1015">Disulfide bond</keyword>
<keyword evidence="10" id="KW-0676">Redox-active center</keyword>
<dbReference type="SUPFAM" id="SSF52402">
    <property type="entry name" value="Adenine nucleotide alpha hydrolases-like"/>
    <property type="match status" value="1"/>
</dbReference>
<dbReference type="Gene3D" id="3.40.250.10">
    <property type="entry name" value="Rhodanese-like domain"/>
    <property type="match status" value="1"/>
</dbReference>
<feature type="domain" description="THUMP" evidence="13">
    <location>
        <begin position="80"/>
        <end position="181"/>
    </location>
</feature>
<feature type="binding site" evidence="11">
    <location>
        <position position="312"/>
    </location>
    <ligand>
        <name>ATP</name>
        <dbReference type="ChEBI" id="CHEBI:30616"/>
    </ligand>
</feature>
<dbReference type="SMART" id="SM00981">
    <property type="entry name" value="THUMP"/>
    <property type="match status" value="1"/>
</dbReference>
<evidence type="ECO:0000256" key="2">
    <source>
        <dbReference type="ARBA" id="ARBA00022490"/>
    </source>
</evidence>
<dbReference type="InterPro" id="IPR036873">
    <property type="entry name" value="Rhodanese-like_dom_sf"/>
</dbReference>
<dbReference type="PROSITE" id="PS50206">
    <property type="entry name" value="RHODANESE_3"/>
    <property type="match status" value="1"/>
</dbReference>
<dbReference type="GO" id="GO:0009228">
    <property type="term" value="P:thiamine biosynthetic process"/>
    <property type="evidence" value="ECO:0007669"/>
    <property type="project" value="UniProtKB-KW"/>
</dbReference>
<dbReference type="EC" id="2.8.1.4" evidence="11"/>
<evidence type="ECO:0000256" key="5">
    <source>
        <dbReference type="ARBA" id="ARBA00022741"/>
    </source>
</evidence>
<dbReference type="PANTHER" id="PTHR43209">
    <property type="entry name" value="TRNA SULFURTRANSFERASE"/>
    <property type="match status" value="1"/>
</dbReference>
<evidence type="ECO:0000259" key="12">
    <source>
        <dbReference type="PROSITE" id="PS50206"/>
    </source>
</evidence>
<comment type="similarity">
    <text evidence="11">Belongs to the ThiI family.</text>
</comment>
<dbReference type="GO" id="GO:0005829">
    <property type="term" value="C:cytosol"/>
    <property type="evidence" value="ECO:0007669"/>
    <property type="project" value="TreeGrafter"/>
</dbReference>
<feature type="binding site" evidence="11">
    <location>
        <begin position="199"/>
        <end position="200"/>
    </location>
    <ligand>
        <name>ATP</name>
        <dbReference type="ChEBI" id="CHEBI:30616"/>
    </ligand>
</feature>
<dbReference type="SUPFAM" id="SSF52821">
    <property type="entry name" value="Rhodanese/Cell cycle control phosphatase"/>
    <property type="match status" value="1"/>
</dbReference>
<dbReference type="RefSeq" id="WP_011565728.1">
    <property type="nucleotide sequence ID" value="NC_008148.1"/>
</dbReference>
<keyword evidence="5 11" id="KW-0547">Nucleotide-binding</keyword>
<dbReference type="EMBL" id="CP000386">
    <property type="protein sequence ID" value="ABG05719.1"/>
    <property type="molecule type" value="Genomic_DNA"/>
</dbReference>
<dbReference type="HOGENOM" id="CLU_037952_4_1_11"/>
<evidence type="ECO:0000256" key="8">
    <source>
        <dbReference type="ARBA" id="ARBA00022977"/>
    </source>
</evidence>
<dbReference type="SUPFAM" id="SSF143437">
    <property type="entry name" value="THUMP domain-like"/>
    <property type="match status" value="1"/>
</dbReference>
<dbReference type="InterPro" id="IPR020536">
    <property type="entry name" value="ThiI_AANH"/>
</dbReference>
<dbReference type="InterPro" id="IPR014729">
    <property type="entry name" value="Rossmann-like_a/b/a_fold"/>
</dbReference>
<dbReference type="STRING" id="266117.Rxyl_2806"/>
<dbReference type="GO" id="GO:0000049">
    <property type="term" value="F:tRNA binding"/>
    <property type="evidence" value="ECO:0007669"/>
    <property type="project" value="UniProtKB-UniRule"/>
</dbReference>
<proteinExistence type="inferred from homology"/>
<keyword evidence="3 11" id="KW-0820">tRNA-binding</keyword>
<evidence type="ECO:0000259" key="13">
    <source>
        <dbReference type="PROSITE" id="PS51165"/>
    </source>
</evidence>
<evidence type="ECO:0000313" key="14">
    <source>
        <dbReference type="EMBL" id="ABG05719.1"/>
    </source>
</evidence>
<dbReference type="Gene3D" id="3.40.50.620">
    <property type="entry name" value="HUPs"/>
    <property type="match status" value="1"/>
</dbReference>
<keyword evidence="7 11" id="KW-0694">RNA-binding</keyword>
<dbReference type="PROSITE" id="PS51165">
    <property type="entry name" value="THUMP"/>
    <property type="match status" value="1"/>
</dbReference>
<comment type="subcellular location">
    <subcellularLocation>
        <location evidence="1 11">Cytoplasm</location>
    </subcellularLocation>
</comment>
<feature type="domain" description="Rhodanese" evidence="12">
    <location>
        <begin position="422"/>
        <end position="501"/>
    </location>
</feature>
<sequence length="502" mass="54705">MTETAERKTETARAAAGRPGFRRGLLVRMGGEIYTKSSRTRRRFLRVLVNNIYLALRESGIRASIRPEWSRVLVYADDLPRAREVLTRVFGVYAVAEALEVPYASLEDLVEKVAPLFREHVAGKTFAVRARRRRAPFTSQDVGRELGAALLPFSAGVDLDDPEAEVRLEVGRDRAFVLLEESRGPGGFPAGTGGRALALFSGGFDSPVAAWRVMRRGIRVDLVVYDLGGCGQVGQALAVARELALRWAPGLEVRANVVDLAPVVSALVRRVDPRLRQILLKRAMYRAGSILAGELGFEALVTGESLGQVSTQTLRNLAVAEEAASVPVLRPLVGSDKQEIIEAARSIGTHDVSALVKEHCSIATGPVETWADPEEVLTAESGLDQDVDEAWLRRAVENRRVIRLKSWDPAGEESPGYVVDRVPEGAVVVDIREPGEGEPVGDLRLPFSRAMESLEELDPSREYLLVCASGRRSELLAREMIGRGYRAYSLEGGAGRLAAAPS</sequence>
<dbReference type="Pfam" id="PF22025">
    <property type="entry name" value="ThiI_fer"/>
    <property type="match status" value="1"/>
</dbReference>
<evidence type="ECO:0000256" key="3">
    <source>
        <dbReference type="ARBA" id="ARBA00022555"/>
    </source>
</evidence>
<comment type="catalytic activity">
    <reaction evidence="11">
        <text>[ThiS sulfur-carrier protein]-C-terminal Gly-Gly-AMP + S-sulfanyl-L-cysteinyl-[cysteine desulfurase] + AH2 = [ThiS sulfur-carrier protein]-C-terminal-Gly-aminoethanethioate + L-cysteinyl-[cysteine desulfurase] + A + AMP + 2 H(+)</text>
        <dbReference type="Rhea" id="RHEA:43340"/>
        <dbReference type="Rhea" id="RHEA-COMP:12157"/>
        <dbReference type="Rhea" id="RHEA-COMP:12158"/>
        <dbReference type="Rhea" id="RHEA-COMP:12910"/>
        <dbReference type="Rhea" id="RHEA-COMP:19908"/>
        <dbReference type="ChEBI" id="CHEBI:13193"/>
        <dbReference type="ChEBI" id="CHEBI:15378"/>
        <dbReference type="ChEBI" id="CHEBI:17499"/>
        <dbReference type="ChEBI" id="CHEBI:29950"/>
        <dbReference type="ChEBI" id="CHEBI:61963"/>
        <dbReference type="ChEBI" id="CHEBI:90618"/>
        <dbReference type="ChEBI" id="CHEBI:232372"/>
        <dbReference type="ChEBI" id="CHEBI:456215"/>
    </reaction>
</comment>
<evidence type="ECO:0000256" key="7">
    <source>
        <dbReference type="ARBA" id="ARBA00022884"/>
    </source>
</evidence>
<dbReference type="Pfam" id="PF02568">
    <property type="entry name" value="ThiI"/>
    <property type="match status" value="1"/>
</dbReference>
<dbReference type="CDD" id="cd11716">
    <property type="entry name" value="THUMP_ThiI"/>
    <property type="match status" value="1"/>
</dbReference>
<dbReference type="PhylomeDB" id="Q1ASA9"/>
<protein>
    <recommendedName>
        <fullName evidence="11">tRNA sulfurtransferase</fullName>
        <ecNumber evidence="11">2.8.1.4</ecNumber>
    </recommendedName>
    <alternativeName>
        <fullName evidence="11">Sulfur carrier protein ThiS sulfurtransferase</fullName>
    </alternativeName>
    <alternativeName>
        <fullName evidence="11">Thiamine biosynthesis protein ThiI</fullName>
    </alternativeName>
    <alternativeName>
        <fullName evidence="11">tRNA 4-thiouridine synthase</fullName>
    </alternativeName>
</protein>
<evidence type="ECO:0000256" key="6">
    <source>
        <dbReference type="ARBA" id="ARBA00022840"/>
    </source>
</evidence>
<comment type="catalytic activity">
    <reaction evidence="11">
        <text>[ThiI sulfur-carrier protein]-S-sulfanyl-L-cysteine + a uridine in tRNA + 2 reduced [2Fe-2S]-[ferredoxin] + ATP + H(+) = [ThiI sulfur-carrier protein]-L-cysteine + a 4-thiouridine in tRNA + 2 oxidized [2Fe-2S]-[ferredoxin] + AMP + diphosphate</text>
        <dbReference type="Rhea" id="RHEA:24176"/>
        <dbReference type="Rhea" id="RHEA-COMP:10000"/>
        <dbReference type="Rhea" id="RHEA-COMP:10001"/>
        <dbReference type="Rhea" id="RHEA-COMP:13337"/>
        <dbReference type="Rhea" id="RHEA-COMP:13338"/>
        <dbReference type="Rhea" id="RHEA-COMP:13339"/>
        <dbReference type="Rhea" id="RHEA-COMP:13340"/>
        <dbReference type="ChEBI" id="CHEBI:15378"/>
        <dbReference type="ChEBI" id="CHEBI:29950"/>
        <dbReference type="ChEBI" id="CHEBI:30616"/>
        <dbReference type="ChEBI" id="CHEBI:33019"/>
        <dbReference type="ChEBI" id="CHEBI:33737"/>
        <dbReference type="ChEBI" id="CHEBI:33738"/>
        <dbReference type="ChEBI" id="CHEBI:61963"/>
        <dbReference type="ChEBI" id="CHEBI:65315"/>
        <dbReference type="ChEBI" id="CHEBI:136798"/>
        <dbReference type="ChEBI" id="CHEBI:456215"/>
        <dbReference type="EC" id="2.8.1.4"/>
    </reaction>
</comment>
<keyword evidence="15" id="KW-1185">Reference proteome</keyword>
<dbReference type="GO" id="GO:0052837">
    <property type="term" value="P:thiazole biosynthetic process"/>
    <property type="evidence" value="ECO:0007669"/>
    <property type="project" value="TreeGrafter"/>
</dbReference>
<keyword evidence="4 11" id="KW-0808">Transferase</keyword>
<dbReference type="InterPro" id="IPR003720">
    <property type="entry name" value="tRNA_STrfase"/>
</dbReference>
<feature type="binding site" evidence="11">
    <location>
        <position position="281"/>
    </location>
    <ligand>
        <name>ATP</name>
        <dbReference type="ChEBI" id="CHEBI:30616"/>
    </ligand>
</feature>
<dbReference type="GO" id="GO:0140741">
    <property type="term" value="F:tRNA-uracil-4 sulfurtransferase activity"/>
    <property type="evidence" value="ECO:0007669"/>
    <property type="project" value="UniProtKB-EC"/>
</dbReference>
<dbReference type="GO" id="GO:0009229">
    <property type="term" value="P:thiamine diphosphate biosynthetic process"/>
    <property type="evidence" value="ECO:0007669"/>
    <property type="project" value="UniProtKB-UniRule"/>
</dbReference>
<evidence type="ECO:0000256" key="11">
    <source>
        <dbReference type="HAMAP-Rule" id="MF_00021"/>
    </source>
</evidence>
<dbReference type="InterPro" id="IPR049961">
    <property type="entry name" value="ThiI_N"/>
</dbReference>
<dbReference type="Gene3D" id="3.30.2130.30">
    <property type="match status" value="1"/>
</dbReference>
<dbReference type="Proteomes" id="UP000006637">
    <property type="component" value="Chromosome"/>
</dbReference>
<dbReference type="PANTHER" id="PTHR43209:SF1">
    <property type="entry name" value="TRNA SULFURTRANSFERASE"/>
    <property type="match status" value="1"/>
</dbReference>
<feature type="active site" description="Cysteine persulfide intermediate" evidence="11">
    <location>
        <position position="467"/>
    </location>
</feature>
<dbReference type="NCBIfam" id="TIGR00342">
    <property type="entry name" value="tRNA uracil 4-sulfurtransferase ThiI"/>
    <property type="match status" value="1"/>
</dbReference>
<dbReference type="GO" id="GO:0005524">
    <property type="term" value="F:ATP binding"/>
    <property type="evidence" value="ECO:0007669"/>
    <property type="project" value="UniProtKB-UniRule"/>
</dbReference>
<dbReference type="InterPro" id="IPR004114">
    <property type="entry name" value="THUMP_dom"/>
</dbReference>
<evidence type="ECO:0000256" key="4">
    <source>
        <dbReference type="ARBA" id="ARBA00022679"/>
    </source>
</evidence>
<dbReference type="Pfam" id="PF02926">
    <property type="entry name" value="THUMP"/>
    <property type="match status" value="1"/>
</dbReference>
<dbReference type="GO" id="GO:0004810">
    <property type="term" value="F:CCA tRNA nucleotidyltransferase activity"/>
    <property type="evidence" value="ECO:0007669"/>
    <property type="project" value="InterPro"/>
</dbReference>
<dbReference type="GO" id="GO:0002937">
    <property type="term" value="P:tRNA 4-thiouridine biosynthesis"/>
    <property type="evidence" value="ECO:0007669"/>
    <property type="project" value="TreeGrafter"/>
</dbReference>
<keyword evidence="6 11" id="KW-0067">ATP-binding</keyword>
<organism evidence="14 15">
    <name type="scientific">Rubrobacter xylanophilus (strain DSM 9941 / JCM 11954 / NBRC 16129 / PRD-1)</name>
    <dbReference type="NCBI Taxonomy" id="266117"/>
    <lineage>
        <taxon>Bacteria</taxon>
        <taxon>Bacillati</taxon>
        <taxon>Actinomycetota</taxon>
        <taxon>Rubrobacteria</taxon>
        <taxon>Rubrobacterales</taxon>
        <taxon>Rubrobacteraceae</taxon>
        <taxon>Rubrobacter</taxon>
    </lineage>
</organism>
<dbReference type="CDD" id="cd00158">
    <property type="entry name" value="RHOD"/>
    <property type="match status" value="1"/>
</dbReference>